<dbReference type="InterPro" id="IPR052517">
    <property type="entry name" value="GlcG_carb_metab_protein"/>
</dbReference>
<dbReference type="AlphaFoldDB" id="Q47FF6"/>
<evidence type="ECO:0000313" key="1">
    <source>
        <dbReference type="EMBL" id="AAZ46425.1"/>
    </source>
</evidence>
<dbReference type="GO" id="GO:0016740">
    <property type="term" value="F:transferase activity"/>
    <property type="evidence" value="ECO:0007669"/>
    <property type="project" value="UniProtKB-KW"/>
</dbReference>
<dbReference type="InterPro" id="IPR038084">
    <property type="entry name" value="PduO/GlcC-like_sf"/>
</dbReference>
<dbReference type="HOGENOM" id="CLU_103773_2_0_4"/>
<keyword evidence="1" id="KW-0808">Transferase</keyword>
<dbReference type="STRING" id="159087.Daro_1678"/>
<dbReference type="Gene3D" id="3.30.450.150">
    <property type="entry name" value="Haem-degrading domain"/>
    <property type="match status" value="1"/>
</dbReference>
<name>Q47FF6_DECAR</name>
<dbReference type="PANTHER" id="PTHR34309">
    <property type="entry name" value="SLR1406 PROTEIN"/>
    <property type="match status" value="1"/>
</dbReference>
<dbReference type="PANTHER" id="PTHR34309:SF1">
    <property type="entry name" value="PROTEIN GLCG"/>
    <property type="match status" value="1"/>
</dbReference>
<dbReference type="SUPFAM" id="SSF143744">
    <property type="entry name" value="GlcG-like"/>
    <property type="match status" value="1"/>
</dbReference>
<gene>
    <name evidence="1" type="ordered locus">Daro_1678</name>
</gene>
<dbReference type="KEGG" id="dar:Daro_1678"/>
<dbReference type="OrthoDB" id="1684899at2"/>
<proteinExistence type="predicted"/>
<protein>
    <submittedName>
        <fullName evidence="1">ATP:cob(I)alamin adenosyltransferase</fullName>
    </submittedName>
</protein>
<dbReference type="eggNOG" id="COG3193">
    <property type="taxonomic scope" value="Bacteria"/>
</dbReference>
<accession>Q47FF6</accession>
<organism evidence="1">
    <name type="scientific">Dechloromonas aromatica (strain RCB)</name>
    <dbReference type="NCBI Taxonomy" id="159087"/>
    <lineage>
        <taxon>Bacteria</taxon>
        <taxon>Pseudomonadati</taxon>
        <taxon>Pseudomonadota</taxon>
        <taxon>Betaproteobacteria</taxon>
        <taxon>Rhodocyclales</taxon>
        <taxon>Azonexaceae</taxon>
        <taxon>Dechloromonas</taxon>
    </lineage>
</organism>
<dbReference type="Pfam" id="PF03928">
    <property type="entry name" value="HbpS-like"/>
    <property type="match status" value="1"/>
</dbReference>
<reference evidence="1" key="1">
    <citation type="submission" date="2005-08" db="EMBL/GenBank/DDBJ databases">
        <title>Complete sequence of Dechloromonas aromatica RCB.</title>
        <authorList>
            <person name="Salinero K.K."/>
            <person name="Copeland A."/>
            <person name="Lucas S."/>
            <person name="Lapidus A."/>
            <person name="Barry K."/>
            <person name="Detter J.C."/>
            <person name="Glavina T."/>
            <person name="Hammon N."/>
            <person name="Israni S."/>
            <person name="Pitluck S."/>
            <person name="Di Bartolo G."/>
            <person name="Trong S."/>
            <person name="Schmutz J."/>
            <person name="Larimer F."/>
            <person name="Land M."/>
            <person name="Ivanova N."/>
            <person name="Richardson P."/>
        </authorList>
    </citation>
    <scope>NUCLEOTIDE SEQUENCE</scope>
    <source>
        <strain evidence="1">RCB</strain>
    </source>
</reference>
<sequence>MAIEMIASLDLAAASEIAELALAEAALAGVNICVAVVDRAGYPLVFKRQTGAPYHSIDIALDKAYTAVSFGLATGKWDRRLAEGGEMLRHGLMHRERFVSFGGGLPIKYDGARVGAIGISGGSEAQDVAFGEAALAAWLQNTAAK</sequence>
<dbReference type="InterPro" id="IPR005624">
    <property type="entry name" value="PduO/GlcC-like"/>
</dbReference>
<dbReference type="EMBL" id="CP000089">
    <property type="protein sequence ID" value="AAZ46425.1"/>
    <property type="molecule type" value="Genomic_DNA"/>
</dbReference>